<comment type="caution">
    <text evidence="2">The sequence shown here is derived from an EMBL/GenBank/DDBJ whole genome shotgun (WGS) entry which is preliminary data.</text>
</comment>
<dbReference type="PANTHER" id="PTHR39173">
    <property type="entry name" value="ACETYLTRANSFERASE"/>
    <property type="match status" value="1"/>
</dbReference>
<accession>A0A9J6P605</accession>
<sequence>MFEFKDMDFITDGEIALRIHEKVPGNPEKEFVPAYKYNITLHDSEEPIGIIDVRIGENEKLYYGGHIGYIIEEAYRGNAYASKACRLIGKVSKVHGMDKVTITCNPDNYPSRRTCEKLGAELIEIVDLPEYNDMYKEGKRQACRYIWTI</sequence>
<dbReference type="PANTHER" id="PTHR39173:SF1">
    <property type="entry name" value="ACETYLTRANSFERASE"/>
    <property type="match status" value="1"/>
</dbReference>
<dbReference type="InterPro" id="IPR016181">
    <property type="entry name" value="Acyl_CoA_acyltransferase"/>
</dbReference>
<reference evidence="2" key="2">
    <citation type="submission" date="2021-04" db="EMBL/GenBank/DDBJ databases">
        <authorList>
            <person name="Dong X."/>
        </authorList>
    </citation>
    <scope>NUCLEOTIDE SEQUENCE</scope>
    <source>
        <strain evidence="2">ZWT</strain>
    </source>
</reference>
<dbReference type="EMBL" id="JAGSOJ010000004">
    <property type="protein sequence ID" value="MCM1991537.1"/>
    <property type="molecule type" value="Genomic_DNA"/>
</dbReference>
<evidence type="ECO:0000259" key="1">
    <source>
        <dbReference type="PROSITE" id="PS51186"/>
    </source>
</evidence>
<feature type="domain" description="N-acetyltransferase" evidence="1">
    <location>
        <begin position="1"/>
        <end position="139"/>
    </location>
</feature>
<keyword evidence="3" id="KW-1185">Reference proteome</keyword>
<dbReference type="Proteomes" id="UP001056429">
    <property type="component" value="Unassembled WGS sequence"/>
</dbReference>
<dbReference type="Pfam" id="PF13302">
    <property type="entry name" value="Acetyltransf_3"/>
    <property type="match status" value="1"/>
</dbReference>
<keyword evidence="2" id="KW-0012">Acyltransferase</keyword>
<protein>
    <submittedName>
        <fullName evidence="2">GNAT family N-acetyltransferase</fullName>
        <ecNumber evidence="2">2.3.1.-</ecNumber>
    </submittedName>
</protein>
<dbReference type="GO" id="GO:0016747">
    <property type="term" value="F:acyltransferase activity, transferring groups other than amino-acyl groups"/>
    <property type="evidence" value="ECO:0007669"/>
    <property type="project" value="InterPro"/>
</dbReference>
<dbReference type="AlphaFoldDB" id="A0A9J6P605"/>
<name>A0A9J6P605_9CLOT</name>
<proteinExistence type="predicted"/>
<keyword evidence="2" id="KW-0808">Transferase</keyword>
<dbReference type="SUPFAM" id="SSF55729">
    <property type="entry name" value="Acyl-CoA N-acyltransferases (Nat)"/>
    <property type="match status" value="1"/>
</dbReference>
<dbReference type="PROSITE" id="PS51186">
    <property type="entry name" value="GNAT"/>
    <property type="match status" value="1"/>
</dbReference>
<dbReference type="Gene3D" id="3.40.630.30">
    <property type="match status" value="1"/>
</dbReference>
<gene>
    <name evidence="2" type="ORF">KDK92_17520</name>
</gene>
<dbReference type="EC" id="2.3.1.-" evidence="2"/>
<dbReference type="InterPro" id="IPR000182">
    <property type="entry name" value="GNAT_dom"/>
</dbReference>
<evidence type="ECO:0000313" key="3">
    <source>
        <dbReference type="Proteomes" id="UP001056429"/>
    </source>
</evidence>
<organism evidence="2 3">
    <name type="scientific">Oceanirhabdus seepicola</name>
    <dbReference type="NCBI Taxonomy" id="2828781"/>
    <lineage>
        <taxon>Bacteria</taxon>
        <taxon>Bacillati</taxon>
        <taxon>Bacillota</taxon>
        <taxon>Clostridia</taxon>
        <taxon>Eubacteriales</taxon>
        <taxon>Clostridiaceae</taxon>
        <taxon>Oceanirhabdus</taxon>
    </lineage>
</organism>
<evidence type="ECO:0000313" key="2">
    <source>
        <dbReference type="EMBL" id="MCM1991537.1"/>
    </source>
</evidence>
<dbReference type="RefSeq" id="WP_250860663.1">
    <property type="nucleotide sequence ID" value="NZ_JAGSOJ010000004.1"/>
</dbReference>
<reference evidence="2" key="1">
    <citation type="journal article" date="2021" name="mSystems">
        <title>Bacteria and Archaea Synergistically Convert Glycine Betaine to Biogenic Methane in the Formosa Cold Seep of the South China Sea.</title>
        <authorList>
            <person name="Li L."/>
            <person name="Zhang W."/>
            <person name="Zhang S."/>
            <person name="Song L."/>
            <person name="Sun Q."/>
            <person name="Zhang H."/>
            <person name="Xiang H."/>
            <person name="Dong X."/>
        </authorList>
    </citation>
    <scope>NUCLEOTIDE SEQUENCE</scope>
    <source>
        <strain evidence="2">ZWT</strain>
    </source>
</reference>